<dbReference type="GO" id="GO:0010181">
    <property type="term" value="F:FMN binding"/>
    <property type="evidence" value="ECO:0007669"/>
    <property type="project" value="InterPro"/>
</dbReference>
<dbReference type="PANTHER" id="PTHR30466">
    <property type="entry name" value="FLAVIN REDUCTASE"/>
    <property type="match status" value="1"/>
</dbReference>
<evidence type="ECO:0000256" key="2">
    <source>
        <dbReference type="ARBA" id="ARBA00023002"/>
    </source>
</evidence>
<keyword evidence="5" id="KW-1185">Reference proteome</keyword>
<dbReference type="Proteomes" id="UP000307087">
    <property type="component" value="Unassembled WGS sequence"/>
</dbReference>
<reference evidence="4 5" key="1">
    <citation type="journal article" date="2009" name="Int. J. Syst. Evol. Microbiol.">
        <title>Nocardioides caeni sp. nov., isolated from wastewater.</title>
        <authorList>
            <person name="Yoon J.H."/>
            <person name="Kang S.J."/>
            <person name="Park S."/>
            <person name="Kim W."/>
            <person name="Oh T.K."/>
        </authorList>
    </citation>
    <scope>NUCLEOTIDE SEQUENCE [LARGE SCALE GENOMIC DNA]</scope>
    <source>
        <strain evidence="4 5">DSM 23134</strain>
    </source>
</reference>
<dbReference type="RefSeq" id="WP_136563173.1">
    <property type="nucleotide sequence ID" value="NZ_BAABLS010000004.1"/>
</dbReference>
<gene>
    <name evidence="4" type="ORF">E9934_12275</name>
</gene>
<dbReference type="PANTHER" id="PTHR30466:SF11">
    <property type="entry name" value="FLAVIN-DEPENDENT MONOOXYGENASE, REDUCTASE SUBUNIT HSAB"/>
    <property type="match status" value="1"/>
</dbReference>
<dbReference type="SUPFAM" id="SSF50475">
    <property type="entry name" value="FMN-binding split barrel"/>
    <property type="match status" value="1"/>
</dbReference>
<evidence type="ECO:0000313" key="5">
    <source>
        <dbReference type="Proteomes" id="UP000307087"/>
    </source>
</evidence>
<evidence type="ECO:0000313" key="4">
    <source>
        <dbReference type="EMBL" id="THV12121.1"/>
    </source>
</evidence>
<organism evidence="4 5">
    <name type="scientific">Nocardioides caeni</name>
    <dbReference type="NCBI Taxonomy" id="574700"/>
    <lineage>
        <taxon>Bacteria</taxon>
        <taxon>Bacillati</taxon>
        <taxon>Actinomycetota</taxon>
        <taxon>Actinomycetes</taxon>
        <taxon>Propionibacteriales</taxon>
        <taxon>Nocardioidaceae</taxon>
        <taxon>Nocardioides</taxon>
    </lineage>
</organism>
<keyword evidence="2" id="KW-0560">Oxidoreductase</keyword>
<proteinExistence type="inferred from homology"/>
<dbReference type="AlphaFoldDB" id="A0A4S8N8Q1"/>
<name>A0A4S8N8Q1_9ACTN</name>
<dbReference type="GO" id="GO:0042602">
    <property type="term" value="F:riboflavin reductase (NADPH) activity"/>
    <property type="evidence" value="ECO:0007669"/>
    <property type="project" value="TreeGrafter"/>
</dbReference>
<protein>
    <submittedName>
        <fullName evidence="4">Flavin reductase family protein</fullName>
    </submittedName>
</protein>
<dbReference type="InterPro" id="IPR050268">
    <property type="entry name" value="NADH-dep_flavin_reductase"/>
</dbReference>
<dbReference type="InterPro" id="IPR002563">
    <property type="entry name" value="Flavin_Rdtase-like_dom"/>
</dbReference>
<dbReference type="OrthoDB" id="9792858at2"/>
<dbReference type="EMBL" id="STGW01000007">
    <property type="protein sequence ID" value="THV12121.1"/>
    <property type="molecule type" value="Genomic_DNA"/>
</dbReference>
<evidence type="ECO:0000259" key="3">
    <source>
        <dbReference type="SMART" id="SM00903"/>
    </source>
</evidence>
<evidence type="ECO:0000256" key="1">
    <source>
        <dbReference type="ARBA" id="ARBA00008898"/>
    </source>
</evidence>
<comment type="caution">
    <text evidence="4">The sequence shown here is derived from an EMBL/GenBank/DDBJ whole genome shotgun (WGS) entry which is preliminary data.</text>
</comment>
<dbReference type="SMART" id="SM00903">
    <property type="entry name" value="Flavin_Reduct"/>
    <property type="match status" value="1"/>
</dbReference>
<dbReference type="Gene3D" id="2.30.110.10">
    <property type="entry name" value="Electron Transport, Fmn-binding Protein, Chain A"/>
    <property type="match status" value="1"/>
</dbReference>
<sequence length="186" mass="19301">MTSSSALIDTVGNAASGAALRTNQDLDPLALRRALGVFPSGVVAVGAEVDGELVGLAASSFTSVSLDPPLVSFSIARTSKTWPDLRRAGHLGLTVLAESHGGVCRQLAGPVGQRFDGVPLVVTDEGAVLLEEGLARFDCSLHREVEAGDHVIVLLRVHEVTDDSGEDAPGAPLVFHRSGFGRLQVS</sequence>
<accession>A0A4S8N8Q1</accession>
<dbReference type="InterPro" id="IPR012349">
    <property type="entry name" value="Split_barrel_FMN-bd"/>
</dbReference>
<comment type="similarity">
    <text evidence="1">Belongs to the non-flavoprotein flavin reductase family.</text>
</comment>
<dbReference type="Pfam" id="PF01613">
    <property type="entry name" value="Flavin_Reduct"/>
    <property type="match status" value="1"/>
</dbReference>
<feature type="domain" description="Flavin reductase like" evidence="3">
    <location>
        <begin position="35"/>
        <end position="182"/>
    </location>
</feature>